<dbReference type="EMBL" id="LR590464">
    <property type="protein sequence ID" value="VTP62476.1"/>
    <property type="molecule type" value="Genomic_DNA"/>
</dbReference>
<protein>
    <submittedName>
        <fullName evidence="1">Uncharacterized protein</fullName>
    </submittedName>
</protein>
<dbReference type="InterPro" id="IPR032811">
    <property type="entry name" value="Put_conjugal_transfer"/>
</dbReference>
<evidence type="ECO:0000313" key="1">
    <source>
        <dbReference type="EMBL" id="VTP62476.1"/>
    </source>
</evidence>
<sequence length="157" mass="16846">MQWVGQALRRRIIAVGVLINPALLAKSQAEDDVAIIFPSVGAQISDKDNLQDKIDEISDEIRADQEMIDDLTVARIMADPQGTLSELQGAAGSLADQLEFLEGKTAHGNAGAGIAVSIPGSGCRWRLSLRPMPTRASARRSTSRISIFFGDCRAAWG</sequence>
<reference evidence="1 2" key="1">
    <citation type="submission" date="2019-05" db="EMBL/GenBank/DDBJ databases">
        <authorList>
            <consortium name="Pathogen Informatics"/>
        </authorList>
    </citation>
    <scope>NUCLEOTIDE SEQUENCE [LARGE SCALE GENOMIC DNA]</scope>
    <source>
        <strain evidence="1 2">NCTC13032</strain>
    </source>
</reference>
<dbReference type="Pfam" id="PF13729">
    <property type="entry name" value="TraF_2"/>
    <property type="match status" value="1"/>
</dbReference>
<organism evidence="1 2">
    <name type="scientific">Leclercia adecarboxylata</name>
    <dbReference type="NCBI Taxonomy" id="83655"/>
    <lineage>
        <taxon>Bacteria</taxon>
        <taxon>Pseudomonadati</taxon>
        <taxon>Pseudomonadota</taxon>
        <taxon>Gammaproteobacteria</taxon>
        <taxon>Enterobacterales</taxon>
        <taxon>Enterobacteriaceae</taxon>
        <taxon>Leclercia</taxon>
    </lineage>
</organism>
<gene>
    <name evidence="1" type="ORF">NCTC13032_00369</name>
</gene>
<dbReference type="Proteomes" id="UP000310719">
    <property type="component" value="Chromosome"/>
</dbReference>
<name>A0A4U9HHA6_9ENTR</name>
<proteinExistence type="predicted"/>
<accession>A0A4U9HHA6</accession>
<evidence type="ECO:0000313" key="2">
    <source>
        <dbReference type="Proteomes" id="UP000310719"/>
    </source>
</evidence>
<dbReference type="AlphaFoldDB" id="A0A4U9HHA6"/>